<name>A0ABV7QHH3_9PSEU</name>
<protein>
    <submittedName>
        <fullName evidence="1">Uncharacterized protein</fullName>
    </submittedName>
</protein>
<organism evidence="1 2">
    <name type="scientific">Amycolatopsis halotolerans</name>
    <dbReference type="NCBI Taxonomy" id="330083"/>
    <lineage>
        <taxon>Bacteria</taxon>
        <taxon>Bacillati</taxon>
        <taxon>Actinomycetota</taxon>
        <taxon>Actinomycetes</taxon>
        <taxon>Pseudonocardiales</taxon>
        <taxon>Pseudonocardiaceae</taxon>
        <taxon>Amycolatopsis</taxon>
    </lineage>
</organism>
<comment type="caution">
    <text evidence="1">The sequence shown here is derived from an EMBL/GenBank/DDBJ whole genome shotgun (WGS) entry which is preliminary data.</text>
</comment>
<dbReference type="Proteomes" id="UP001595764">
    <property type="component" value="Unassembled WGS sequence"/>
</dbReference>
<accession>A0ABV7QHH3</accession>
<dbReference type="EMBL" id="JBHRWI010000025">
    <property type="protein sequence ID" value="MFC3512775.1"/>
    <property type="molecule type" value="Genomic_DNA"/>
</dbReference>
<dbReference type="RefSeq" id="WP_377876456.1">
    <property type="nucleotide sequence ID" value="NZ_JBHMAY010000096.1"/>
</dbReference>
<evidence type="ECO:0000313" key="1">
    <source>
        <dbReference type="EMBL" id="MFC3512775.1"/>
    </source>
</evidence>
<reference evidence="2" key="1">
    <citation type="journal article" date="2019" name="Int. J. Syst. Evol. Microbiol.">
        <title>The Global Catalogue of Microorganisms (GCM) 10K type strain sequencing project: providing services to taxonomists for standard genome sequencing and annotation.</title>
        <authorList>
            <consortium name="The Broad Institute Genomics Platform"/>
            <consortium name="The Broad Institute Genome Sequencing Center for Infectious Disease"/>
            <person name="Wu L."/>
            <person name="Ma J."/>
        </authorList>
    </citation>
    <scope>NUCLEOTIDE SEQUENCE [LARGE SCALE GENOMIC DNA]</scope>
    <source>
        <strain evidence="2">CGMCC 4.7682</strain>
    </source>
</reference>
<sequence length="92" mass="9935">MADKVSVYVQEVESVAAEHAVCVVRALEGTTSIGQVFNAFVDSTGDRASVSIRVDKIWRYGRETDILDPAHTARLEVSGSGLDRLRSSGVLI</sequence>
<proteinExistence type="predicted"/>
<evidence type="ECO:0000313" key="2">
    <source>
        <dbReference type="Proteomes" id="UP001595764"/>
    </source>
</evidence>
<gene>
    <name evidence="1" type="ORF">ACFORO_21580</name>
</gene>
<keyword evidence="2" id="KW-1185">Reference proteome</keyword>